<name>A0A419VUK4_9BACT</name>
<reference evidence="2 3" key="1">
    <citation type="submission" date="2018-09" db="EMBL/GenBank/DDBJ databases">
        <title>Genomic Encyclopedia of Archaeal and Bacterial Type Strains, Phase II (KMG-II): from individual species to whole genera.</title>
        <authorList>
            <person name="Goeker M."/>
        </authorList>
    </citation>
    <scope>NUCLEOTIDE SEQUENCE [LARGE SCALE GENOMIC DNA]</scope>
    <source>
        <strain evidence="2 3">DSM 27148</strain>
    </source>
</reference>
<sequence length="233" mass="27150">MLLQKRFWQTCLLLVIGFNAWAQPTSKDWMLSVEGNYYKSNSDRSVSGSDITTDDKYWNLGLNAERFITDRFSVGVGLARYYEITKKASWTLEDDIMYGELIGGEGTYWLPRVFCKYYLPVFSRLYLVPRFTGSYGKAKLQGVGFYLAEHYPFEDGMYEIISPRGTSWSIDTKGEMLSLELAPELAYFPCKHWGLFACFGGLRYDRFMGDLTITERVLSFKREYWKLGVNFRF</sequence>
<evidence type="ECO:0000313" key="2">
    <source>
        <dbReference type="EMBL" id="RKD85077.1"/>
    </source>
</evidence>
<keyword evidence="1" id="KW-0732">Signal</keyword>
<evidence type="ECO:0008006" key="4">
    <source>
        <dbReference type="Google" id="ProtNLM"/>
    </source>
</evidence>
<organism evidence="2 3">
    <name type="scientific">Mangrovibacterium diazotrophicum</name>
    <dbReference type="NCBI Taxonomy" id="1261403"/>
    <lineage>
        <taxon>Bacteria</taxon>
        <taxon>Pseudomonadati</taxon>
        <taxon>Bacteroidota</taxon>
        <taxon>Bacteroidia</taxon>
        <taxon>Marinilabiliales</taxon>
        <taxon>Prolixibacteraceae</taxon>
        <taxon>Mangrovibacterium</taxon>
    </lineage>
</organism>
<gene>
    <name evidence="2" type="ORF">BC643_4596</name>
</gene>
<dbReference type="EMBL" id="RAPN01000006">
    <property type="protein sequence ID" value="RKD85077.1"/>
    <property type="molecule type" value="Genomic_DNA"/>
</dbReference>
<accession>A0A419VUK4</accession>
<dbReference type="AlphaFoldDB" id="A0A419VUK4"/>
<dbReference type="Proteomes" id="UP000283387">
    <property type="component" value="Unassembled WGS sequence"/>
</dbReference>
<dbReference type="RefSeq" id="WP_120275726.1">
    <property type="nucleotide sequence ID" value="NZ_RAPN01000006.1"/>
</dbReference>
<feature type="chain" id="PRO_5019417649" description="Outer membrane protein with beta-barrel domain" evidence="1">
    <location>
        <begin position="23"/>
        <end position="233"/>
    </location>
</feature>
<evidence type="ECO:0000313" key="3">
    <source>
        <dbReference type="Proteomes" id="UP000283387"/>
    </source>
</evidence>
<evidence type="ECO:0000256" key="1">
    <source>
        <dbReference type="SAM" id="SignalP"/>
    </source>
</evidence>
<feature type="signal peptide" evidence="1">
    <location>
        <begin position="1"/>
        <end position="22"/>
    </location>
</feature>
<keyword evidence="3" id="KW-1185">Reference proteome</keyword>
<protein>
    <recommendedName>
        <fullName evidence="4">Outer membrane protein with beta-barrel domain</fullName>
    </recommendedName>
</protein>
<comment type="caution">
    <text evidence="2">The sequence shown here is derived from an EMBL/GenBank/DDBJ whole genome shotgun (WGS) entry which is preliminary data.</text>
</comment>
<proteinExistence type="predicted"/>
<dbReference type="OrthoDB" id="1119117at2"/>